<feature type="transmembrane region" description="Helical" evidence="1">
    <location>
        <begin position="198"/>
        <end position="217"/>
    </location>
</feature>
<dbReference type="EMBL" id="JBHSSJ010000008">
    <property type="protein sequence ID" value="MFC6275329.1"/>
    <property type="molecule type" value="Genomic_DNA"/>
</dbReference>
<accession>A0ABW1TQS0</accession>
<keyword evidence="1" id="KW-0812">Transmembrane</keyword>
<evidence type="ECO:0000256" key="1">
    <source>
        <dbReference type="SAM" id="Phobius"/>
    </source>
</evidence>
<gene>
    <name evidence="2" type="ORF">ACFQET_07355</name>
</gene>
<keyword evidence="3" id="KW-1185">Reference proteome</keyword>
<dbReference type="Pfam" id="PF04657">
    <property type="entry name" value="DMT_YdcZ"/>
    <property type="match status" value="2"/>
</dbReference>
<dbReference type="Proteomes" id="UP001596191">
    <property type="component" value="Unassembled WGS sequence"/>
</dbReference>
<keyword evidence="1" id="KW-0472">Membrane</keyword>
<sequence length="316" mass="34199">MLLLLFPIAMGAGLAMQTAVNARLRGFVSSPYLSSGFSFLMAWLFLLILSLVTHQALIIQPAFIASHPVWLWLGGLFGAIALTGNVVLFQKIGSLQTTVLPIMGQIIMSVLIDQFGLFKSPNAPLTLAKILGLLLIIGGVILSLGLFEPRDPLLKTNGRQPKQGSRLFYQVFAVIAGMLMAMQTAINGFLGATLHSPIHAAFISFTLGVLCLVLVNLITRARLANFSVAFKQGPRYWWVWIVGIIGALYVLCSSWLVPLIGTGQVVVLALFGQLVFSALVEHFGLFGSQTTPISRSKIVGLIIMFVGVLVVKFITF</sequence>
<comment type="caution">
    <text evidence="2">The sequence shown here is derived from an EMBL/GenBank/DDBJ whole genome shotgun (WGS) entry which is preliminary data.</text>
</comment>
<feature type="transmembrane region" description="Helical" evidence="1">
    <location>
        <begin position="32"/>
        <end position="57"/>
    </location>
</feature>
<evidence type="ECO:0000313" key="2">
    <source>
        <dbReference type="EMBL" id="MFC6275329.1"/>
    </source>
</evidence>
<dbReference type="InterPro" id="IPR006750">
    <property type="entry name" value="YdcZ"/>
</dbReference>
<dbReference type="PANTHER" id="PTHR34821:SF2">
    <property type="entry name" value="INNER MEMBRANE PROTEIN YDCZ"/>
    <property type="match status" value="1"/>
</dbReference>
<evidence type="ECO:0000313" key="3">
    <source>
        <dbReference type="Proteomes" id="UP001596191"/>
    </source>
</evidence>
<protein>
    <submittedName>
        <fullName evidence="2">DMT family transporter</fullName>
    </submittedName>
</protein>
<feature type="transmembrane region" description="Helical" evidence="1">
    <location>
        <begin position="298"/>
        <end position="315"/>
    </location>
</feature>
<feature type="transmembrane region" description="Helical" evidence="1">
    <location>
        <begin position="127"/>
        <end position="147"/>
    </location>
</feature>
<dbReference type="PANTHER" id="PTHR34821">
    <property type="entry name" value="INNER MEMBRANE PROTEIN YDCZ"/>
    <property type="match status" value="1"/>
</dbReference>
<organism evidence="2 3">
    <name type="scientific">Levilactobacillus tangyuanensis</name>
    <dbReference type="NCBI Taxonomy" id="2486021"/>
    <lineage>
        <taxon>Bacteria</taxon>
        <taxon>Bacillati</taxon>
        <taxon>Bacillota</taxon>
        <taxon>Bacilli</taxon>
        <taxon>Lactobacillales</taxon>
        <taxon>Lactobacillaceae</taxon>
        <taxon>Levilactobacillus</taxon>
    </lineage>
</organism>
<dbReference type="RefSeq" id="WP_225417663.1">
    <property type="nucleotide sequence ID" value="NZ_JBHSSJ010000008.1"/>
</dbReference>
<name>A0ABW1TQS0_9LACO</name>
<feature type="transmembrane region" description="Helical" evidence="1">
    <location>
        <begin position="167"/>
        <end position="186"/>
    </location>
</feature>
<keyword evidence="1" id="KW-1133">Transmembrane helix</keyword>
<feature type="transmembrane region" description="Helical" evidence="1">
    <location>
        <begin position="263"/>
        <end position="286"/>
    </location>
</feature>
<proteinExistence type="predicted"/>
<feature type="transmembrane region" description="Helical" evidence="1">
    <location>
        <begin position="237"/>
        <end position="257"/>
    </location>
</feature>
<feature type="transmembrane region" description="Helical" evidence="1">
    <location>
        <begin position="69"/>
        <end position="89"/>
    </location>
</feature>
<reference evidence="3" key="1">
    <citation type="journal article" date="2019" name="Int. J. Syst. Evol. Microbiol.">
        <title>The Global Catalogue of Microorganisms (GCM) 10K type strain sequencing project: providing services to taxonomists for standard genome sequencing and annotation.</title>
        <authorList>
            <consortium name="The Broad Institute Genomics Platform"/>
            <consortium name="The Broad Institute Genome Sequencing Center for Infectious Disease"/>
            <person name="Wu L."/>
            <person name="Ma J."/>
        </authorList>
    </citation>
    <scope>NUCLEOTIDE SEQUENCE [LARGE SCALE GENOMIC DNA]</scope>
    <source>
        <strain evidence="3">CCM 8907</strain>
    </source>
</reference>